<keyword evidence="1" id="KW-0812">Transmembrane</keyword>
<comment type="caution">
    <text evidence="2">The sequence shown here is derived from an EMBL/GenBank/DDBJ whole genome shotgun (WGS) entry which is preliminary data.</text>
</comment>
<keyword evidence="1" id="KW-0472">Membrane</keyword>
<feature type="transmembrane region" description="Helical" evidence="1">
    <location>
        <begin position="89"/>
        <end position="113"/>
    </location>
</feature>
<name>A0ABX0YGY1_9PSED</name>
<evidence type="ECO:0008006" key="4">
    <source>
        <dbReference type="Google" id="ProtNLM"/>
    </source>
</evidence>
<evidence type="ECO:0000313" key="3">
    <source>
        <dbReference type="Proteomes" id="UP000746535"/>
    </source>
</evidence>
<gene>
    <name evidence="2" type="ORF">HBH25_15150</name>
</gene>
<sequence length="124" mass="12947">MHYRVRIGLVLLALGGWVATAYAVRYGLMEHTAWVGACASAPQQLACQARAGMGQMIHWNVWPLLGLVATVAAWLLTGPPGRYLATLGVALAIPGLVLYTTSLAGAVVVAAGLRAVKPSSARPE</sequence>
<dbReference type="Proteomes" id="UP000746535">
    <property type="component" value="Unassembled WGS sequence"/>
</dbReference>
<reference evidence="2 3" key="1">
    <citation type="submission" date="2020-03" db="EMBL/GenBank/DDBJ databases">
        <authorList>
            <person name="Wang L."/>
            <person name="He N."/>
            <person name="Li Y."/>
            <person name="Fang Y."/>
            <person name="Zhang F."/>
        </authorList>
    </citation>
    <scope>NUCLEOTIDE SEQUENCE [LARGE SCALE GENOMIC DNA]</scope>
    <source>
        <strain evidence="3">hsmgli-8</strain>
    </source>
</reference>
<accession>A0ABX0YGY1</accession>
<dbReference type="RefSeq" id="WP_168084765.1">
    <property type="nucleotide sequence ID" value="NZ_JAAVJI010000009.1"/>
</dbReference>
<organism evidence="2 3">
    <name type="scientific">Pseudomonas quercus</name>
    <dbReference type="NCBI Taxonomy" id="2722792"/>
    <lineage>
        <taxon>Bacteria</taxon>
        <taxon>Pseudomonadati</taxon>
        <taxon>Pseudomonadota</taxon>
        <taxon>Gammaproteobacteria</taxon>
        <taxon>Pseudomonadales</taxon>
        <taxon>Pseudomonadaceae</taxon>
        <taxon>Pseudomonas</taxon>
    </lineage>
</organism>
<keyword evidence="3" id="KW-1185">Reference proteome</keyword>
<proteinExistence type="predicted"/>
<feature type="transmembrane region" description="Helical" evidence="1">
    <location>
        <begin position="59"/>
        <end position="77"/>
    </location>
</feature>
<evidence type="ECO:0000256" key="1">
    <source>
        <dbReference type="SAM" id="Phobius"/>
    </source>
</evidence>
<keyword evidence="1" id="KW-1133">Transmembrane helix</keyword>
<protein>
    <recommendedName>
        <fullName evidence="4">Vitamin K epoxide reductase domain-containing protein</fullName>
    </recommendedName>
</protein>
<evidence type="ECO:0000313" key="2">
    <source>
        <dbReference type="EMBL" id="NJP02185.1"/>
    </source>
</evidence>
<dbReference type="EMBL" id="JAAVJI010000009">
    <property type="protein sequence ID" value="NJP02185.1"/>
    <property type="molecule type" value="Genomic_DNA"/>
</dbReference>